<feature type="compositionally biased region" description="Basic and acidic residues" evidence="1">
    <location>
        <begin position="223"/>
        <end position="241"/>
    </location>
</feature>
<evidence type="ECO:0000256" key="1">
    <source>
        <dbReference type="SAM" id="MobiDB-lite"/>
    </source>
</evidence>
<proteinExistence type="predicted"/>
<feature type="region of interest" description="Disordered" evidence="1">
    <location>
        <begin position="1"/>
        <end position="21"/>
    </location>
</feature>
<organism evidence="2 3">
    <name type="scientific">Podospora fimiseda</name>
    <dbReference type="NCBI Taxonomy" id="252190"/>
    <lineage>
        <taxon>Eukaryota</taxon>
        <taxon>Fungi</taxon>
        <taxon>Dikarya</taxon>
        <taxon>Ascomycota</taxon>
        <taxon>Pezizomycotina</taxon>
        <taxon>Sordariomycetes</taxon>
        <taxon>Sordariomycetidae</taxon>
        <taxon>Sordariales</taxon>
        <taxon>Podosporaceae</taxon>
        <taxon>Podospora</taxon>
    </lineage>
</organism>
<reference evidence="2" key="1">
    <citation type="journal article" date="2023" name="Mol. Phylogenet. Evol.">
        <title>Genome-scale phylogeny and comparative genomics of the fungal order Sordariales.</title>
        <authorList>
            <person name="Hensen N."/>
            <person name="Bonometti L."/>
            <person name="Westerberg I."/>
            <person name="Brannstrom I.O."/>
            <person name="Guillou S."/>
            <person name="Cros-Aarteil S."/>
            <person name="Calhoun S."/>
            <person name="Haridas S."/>
            <person name="Kuo A."/>
            <person name="Mondo S."/>
            <person name="Pangilinan J."/>
            <person name="Riley R."/>
            <person name="LaButti K."/>
            <person name="Andreopoulos B."/>
            <person name="Lipzen A."/>
            <person name="Chen C."/>
            <person name="Yan M."/>
            <person name="Daum C."/>
            <person name="Ng V."/>
            <person name="Clum A."/>
            <person name="Steindorff A."/>
            <person name="Ohm R.A."/>
            <person name="Martin F."/>
            <person name="Silar P."/>
            <person name="Natvig D.O."/>
            <person name="Lalanne C."/>
            <person name="Gautier V."/>
            <person name="Ament-Velasquez S.L."/>
            <person name="Kruys A."/>
            <person name="Hutchinson M.I."/>
            <person name="Powell A.J."/>
            <person name="Barry K."/>
            <person name="Miller A.N."/>
            <person name="Grigoriev I.V."/>
            <person name="Debuchy R."/>
            <person name="Gladieux P."/>
            <person name="Hiltunen Thoren M."/>
            <person name="Johannesson H."/>
        </authorList>
    </citation>
    <scope>NUCLEOTIDE SEQUENCE</scope>
    <source>
        <strain evidence="2">CBS 990.96</strain>
    </source>
</reference>
<dbReference type="Proteomes" id="UP001301958">
    <property type="component" value="Unassembled WGS sequence"/>
</dbReference>
<feature type="compositionally biased region" description="Basic and acidic residues" evidence="1">
    <location>
        <begin position="269"/>
        <end position="282"/>
    </location>
</feature>
<name>A0AAN7GR96_9PEZI</name>
<dbReference type="EMBL" id="MU865399">
    <property type="protein sequence ID" value="KAK4224222.1"/>
    <property type="molecule type" value="Genomic_DNA"/>
</dbReference>
<feature type="compositionally biased region" description="Basic and acidic residues" evidence="1">
    <location>
        <begin position="7"/>
        <end position="18"/>
    </location>
</feature>
<feature type="compositionally biased region" description="Polar residues" evidence="1">
    <location>
        <begin position="242"/>
        <end position="259"/>
    </location>
</feature>
<comment type="caution">
    <text evidence="2">The sequence shown here is derived from an EMBL/GenBank/DDBJ whole genome shotgun (WGS) entry which is preliminary data.</text>
</comment>
<keyword evidence="3" id="KW-1185">Reference proteome</keyword>
<evidence type="ECO:0000313" key="2">
    <source>
        <dbReference type="EMBL" id="KAK4224222.1"/>
    </source>
</evidence>
<sequence length="334" mass="38479">MGSNQKVKPEVSPRDPKSVPHKQLFFGDFLPHQPPLNNEDDLESWSSQLNFTATTYDLHRYLEQSVHPPHKGTPEYSIWERDCLGLIDMMWTSIRCSEIRYRVANMGWTSSSMDPCLLRRYILRAIDPEILSRRLGNDCALIRDFFSPRLQDFQNTADYYNRLIKLKEEMEVNFPTMSEKALTCGVLNSIRQMNKNLYDKIISRMETEGCTWHVLDTEATRNRENLDHNNEPMDMESDQKANELTPNKESITSEAQSSDAAMFDQGNSDNKEQPRDLADSGQKKTTILVPRPECHLCKLPLQNLGDSGTWSCLSCGFGLEITEDGEGGWQYYWC</sequence>
<reference evidence="2" key="2">
    <citation type="submission" date="2023-05" db="EMBL/GenBank/DDBJ databases">
        <authorList>
            <consortium name="Lawrence Berkeley National Laboratory"/>
            <person name="Steindorff A."/>
            <person name="Hensen N."/>
            <person name="Bonometti L."/>
            <person name="Westerberg I."/>
            <person name="Brannstrom I.O."/>
            <person name="Guillou S."/>
            <person name="Cros-Aarteil S."/>
            <person name="Calhoun S."/>
            <person name="Haridas S."/>
            <person name="Kuo A."/>
            <person name="Mondo S."/>
            <person name="Pangilinan J."/>
            <person name="Riley R."/>
            <person name="Labutti K."/>
            <person name="Andreopoulos B."/>
            <person name="Lipzen A."/>
            <person name="Chen C."/>
            <person name="Yanf M."/>
            <person name="Daum C."/>
            <person name="Ng V."/>
            <person name="Clum A."/>
            <person name="Ohm R."/>
            <person name="Martin F."/>
            <person name="Silar P."/>
            <person name="Natvig D."/>
            <person name="Lalanne C."/>
            <person name="Gautier V."/>
            <person name="Ament-Velasquez S.L."/>
            <person name="Kruys A."/>
            <person name="Hutchinson M.I."/>
            <person name="Powell A.J."/>
            <person name="Barry K."/>
            <person name="Miller A.N."/>
            <person name="Grigoriev I.V."/>
            <person name="Debuchy R."/>
            <person name="Gladieux P."/>
            <person name="Thoren M.H."/>
            <person name="Johannesson H."/>
        </authorList>
    </citation>
    <scope>NUCLEOTIDE SEQUENCE</scope>
    <source>
        <strain evidence="2">CBS 990.96</strain>
    </source>
</reference>
<accession>A0AAN7GR96</accession>
<protein>
    <submittedName>
        <fullName evidence="2">Uncharacterized protein</fullName>
    </submittedName>
</protein>
<gene>
    <name evidence="2" type="ORF">QBC38DRAFT_547830</name>
</gene>
<feature type="region of interest" description="Disordered" evidence="1">
    <location>
        <begin position="223"/>
        <end position="282"/>
    </location>
</feature>
<dbReference type="AlphaFoldDB" id="A0AAN7GR96"/>
<evidence type="ECO:0000313" key="3">
    <source>
        <dbReference type="Proteomes" id="UP001301958"/>
    </source>
</evidence>